<evidence type="ECO:0000313" key="10">
    <source>
        <dbReference type="Proteomes" id="UP000191257"/>
    </source>
</evidence>
<dbReference type="Pfam" id="PF00753">
    <property type="entry name" value="Lactamase_B"/>
    <property type="match status" value="1"/>
</dbReference>
<dbReference type="Proteomes" id="UP000272010">
    <property type="component" value="Chromosome"/>
</dbReference>
<dbReference type="RefSeq" id="WP_028718189.1">
    <property type="nucleotide sequence ID" value="NZ_CALTWI010000017.1"/>
</dbReference>
<dbReference type="GO" id="GO:0004527">
    <property type="term" value="F:exonuclease activity"/>
    <property type="evidence" value="ECO:0007669"/>
    <property type="project" value="UniProtKB-KW"/>
</dbReference>
<evidence type="ECO:0000313" key="9">
    <source>
        <dbReference type="EMBL" id="AYF00524.1"/>
    </source>
</evidence>
<dbReference type="SMART" id="SM00849">
    <property type="entry name" value="Lactamase_B"/>
    <property type="match status" value="1"/>
</dbReference>
<evidence type="ECO:0000259" key="7">
    <source>
        <dbReference type="SMART" id="SM00849"/>
    </source>
</evidence>
<dbReference type="EMBL" id="CP020442">
    <property type="protein sequence ID" value="ARC37595.1"/>
    <property type="molecule type" value="Genomic_DNA"/>
</dbReference>
<dbReference type="InterPro" id="IPR041636">
    <property type="entry name" value="RNase_J_C"/>
</dbReference>
<evidence type="ECO:0000313" key="8">
    <source>
        <dbReference type="EMBL" id="ARC37595.1"/>
    </source>
</evidence>
<dbReference type="OrthoDB" id="9770211at2"/>
<keyword evidence="6" id="KW-0694">RNA-binding</keyword>
<dbReference type="eggNOG" id="COG0595">
    <property type="taxonomic scope" value="Bacteria"/>
</dbReference>
<proteinExistence type="predicted"/>
<accession>A0A1V0GUQ0</accession>
<organism evidence="8 10">
    <name type="scientific">Paracoccus yeei</name>
    <dbReference type="NCBI Taxonomy" id="147645"/>
    <lineage>
        <taxon>Bacteria</taxon>
        <taxon>Pseudomonadati</taxon>
        <taxon>Pseudomonadota</taxon>
        <taxon>Alphaproteobacteria</taxon>
        <taxon>Rhodobacterales</taxon>
        <taxon>Paracoccaceae</taxon>
        <taxon>Paracoccus</taxon>
    </lineage>
</organism>
<keyword evidence="3 8" id="KW-0378">Hydrolase</keyword>
<name>A0A1V0GUQ0_9RHOB</name>
<reference evidence="10" key="1">
    <citation type="submission" date="2017-03" db="EMBL/GenBank/DDBJ databases">
        <title>FDA dAtabase for Regulatory Grade micrObial Sequences (FDA-ARGOS): Supporting development and validation of Infectious Disease Dx tests.</title>
        <authorList>
            <person name="Campos J."/>
            <person name="Goldberg B."/>
            <person name="Tallon L."/>
            <person name="Sadzewicz L."/>
            <person name="Sengamalay N."/>
            <person name="Ott S."/>
            <person name="Godinez A."/>
            <person name="Nagaraj S."/>
            <person name="Vyas G."/>
            <person name="Aluvathingal J."/>
            <person name="Nadendla S."/>
            <person name="Geyer C."/>
            <person name="Nandy P."/>
            <person name="Hobson J."/>
            <person name="Sichtig H."/>
        </authorList>
    </citation>
    <scope>NUCLEOTIDE SEQUENCE [LARGE SCALE GENOMIC DNA]</scope>
    <source>
        <strain evidence="10">FDAARGOS_252</strain>
    </source>
</reference>
<evidence type="ECO:0000256" key="4">
    <source>
        <dbReference type="ARBA" id="ARBA00022833"/>
    </source>
</evidence>
<dbReference type="Gene3D" id="3.60.15.10">
    <property type="entry name" value="Ribonuclease Z/Hydroxyacylglutathione hydrolase-like"/>
    <property type="match status" value="1"/>
</dbReference>
<dbReference type="Pfam" id="PF17770">
    <property type="entry name" value="RNase_J_C"/>
    <property type="match status" value="1"/>
</dbReference>
<dbReference type="SUPFAM" id="SSF56281">
    <property type="entry name" value="Metallo-hydrolase/oxidoreductase"/>
    <property type="match status" value="1"/>
</dbReference>
<keyword evidence="10" id="KW-1185">Reference proteome</keyword>
<dbReference type="InterPro" id="IPR055132">
    <property type="entry name" value="RNase_J_b_CASP"/>
</dbReference>
<evidence type="ECO:0000313" key="11">
    <source>
        <dbReference type="Proteomes" id="UP000272010"/>
    </source>
</evidence>
<dbReference type="InterPro" id="IPR011108">
    <property type="entry name" value="RMMBL"/>
</dbReference>
<evidence type="ECO:0000256" key="1">
    <source>
        <dbReference type="ARBA" id="ARBA00022722"/>
    </source>
</evidence>
<dbReference type="InterPro" id="IPR042173">
    <property type="entry name" value="RNase_J_2"/>
</dbReference>
<dbReference type="PANTHER" id="PTHR43694">
    <property type="entry name" value="RIBONUCLEASE J"/>
    <property type="match status" value="1"/>
</dbReference>
<dbReference type="EMBL" id="CP031078">
    <property type="protein sequence ID" value="AYF00524.1"/>
    <property type="molecule type" value="Genomic_DNA"/>
</dbReference>
<keyword evidence="5" id="KW-0269">Exonuclease</keyword>
<reference evidence="9" key="3">
    <citation type="journal article" date="2018" name="Front. Microbiol.">
        <title>Genome Structure of the Opportunistic Pathogen Paracoccus yeei (Alphaproteobacteria) and Identification of Putative Virulence Factors.</title>
        <authorList>
            <person name="Lasek R."/>
            <person name="Szuplewska M."/>
            <person name="Mitura M."/>
            <person name="Decewicz P."/>
            <person name="Chmielowska C."/>
            <person name="Pawlot A."/>
            <person name="Sentkowska D."/>
            <person name="Czarnecki J."/>
            <person name="Bartosik D."/>
        </authorList>
    </citation>
    <scope>NUCLEOTIDE SEQUENCE</scope>
    <source>
        <strain evidence="9">CCUG 32053</strain>
    </source>
</reference>
<dbReference type="Proteomes" id="UP000191257">
    <property type="component" value="Chromosome"/>
</dbReference>
<dbReference type="Pfam" id="PF22505">
    <property type="entry name" value="RNase_J_b_CASP"/>
    <property type="match status" value="1"/>
</dbReference>
<evidence type="ECO:0000256" key="3">
    <source>
        <dbReference type="ARBA" id="ARBA00022801"/>
    </source>
</evidence>
<dbReference type="AlphaFoldDB" id="A0A1V0GUQ0"/>
<keyword evidence="4" id="KW-0862">Zinc</keyword>
<dbReference type="CDD" id="cd07714">
    <property type="entry name" value="RNaseJ_MBL-fold"/>
    <property type="match status" value="1"/>
</dbReference>
<dbReference type="InterPro" id="IPR001279">
    <property type="entry name" value="Metallo-B-lactamas"/>
</dbReference>
<feature type="domain" description="Metallo-beta-lactamase" evidence="7">
    <location>
        <begin position="17"/>
        <end position="207"/>
    </location>
</feature>
<keyword evidence="1" id="KW-0540">Nuclease</keyword>
<dbReference type="STRING" id="147645.A6J80_15555"/>
<dbReference type="GO" id="GO:0003723">
    <property type="term" value="F:RNA binding"/>
    <property type="evidence" value="ECO:0007669"/>
    <property type="project" value="UniProtKB-KW"/>
</dbReference>
<keyword evidence="2" id="KW-0479">Metal-binding</keyword>
<dbReference type="Gene3D" id="3.10.20.580">
    <property type="match status" value="1"/>
</dbReference>
<protein>
    <submittedName>
        <fullName evidence="8">MBL fold hydrolase</fullName>
    </submittedName>
    <submittedName>
        <fullName evidence="9">Ribonuclease J</fullName>
    </submittedName>
</protein>
<gene>
    <name evidence="8" type="ORF">A6J80_15555</name>
    <name evidence="9" type="ORF">PY32053_00850</name>
</gene>
<evidence type="ECO:0000256" key="6">
    <source>
        <dbReference type="ARBA" id="ARBA00022884"/>
    </source>
</evidence>
<dbReference type="GO" id="GO:0046872">
    <property type="term" value="F:metal ion binding"/>
    <property type="evidence" value="ECO:0007669"/>
    <property type="project" value="UniProtKB-KW"/>
</dbReference>
<dbReference type="Gene3D" id="3.40.50.10710">
    <property type="entry name" value="Metallo-hydrolase/oxidoreductase"/>
    <property type="match status" value="1"/>
</dbReference>
<dbReference type="Pfam" id="PF07521">
    <property type="entry name" value="RMMBL"/>
    <property type="match status" value="1"/>
</dbReference>
<reference evidence="8" key="2">
    <citation type="submission" date="2017-12" db="EMBL/GenBank/DDBJ databases">
        <title>FDA dAtabase for Regulatory Grade micrObial Sequences (FDA-ARGOS): Supporting development and validation of Infectious Disease Dx tests.</title>
        <authorList>
            <person name="Campos J."/>
            <person name="Goldberg B."/>
            <person name="Tallon L."/>
            <person name="Sadzewicz L."/>
            <person name="Sengamalay N."/>
            <person name="Ott S."/>
            <person name="Godinez A."/>
            <person name="Nagaraj S."/>
            <person name="Vyas G."/>
            <person name="Aluvathingal J."/>
            <person name="Nadendla S."/>
            <person name="Geyer C."/>
            <person name="Nandy P."/>
            <person name="Hobson J."/>
            <person name="Sichtig H."/>
        </authorList>
    </citation>
    <scope>NUCLEOTIDE SEQUENCE</scope>
    <source>
        <strain evidence="8">FDAARGOS_252</strain>
    </source>
</reference>
<sequence length="558" mass="60680">MAERLIYLPLGGAGEIGMNAYVYGYGEPGRERLIVVDLGVTFGDMDSAPGIDLIMADVAWLETNRDRIEAIFITHGHEDHVGALGLLWPKLQKPVHCRRFTGALARLKLEEMGQPADALHIHAPRPEVVTAGPFQVQFVPVSHSIPESSALIIDTPAGRIVHTGDFKLDGTPVVGEAFDPIMWHEIANEGQGIKVLTCDSTNVFTPHPGRSEAILANPLLDFVTSQKQMVVATTFASNLARLKTLADAGIASGRRICLLGRAMRRMVTVAIETGILTSFPPVISPEEAAEMPRDKVMLIVTGSQGERRAASAQLSRGRYLGIQLREGDSFLFSSRTIPGNERGVIRIMNQLSELGVDLFDADDGTYHVSGHANRPDIQAVHDLLKPQIVIPMHGEHMHLREHAKLAEGKGIAAAVATNGTMLDLSGDKPRVVDQIDTGRLYLDGTVLIGAMDGIVRDRIRMALNGQAMVSVIVDEDDAPLPDAWVELSGLPETGRAGVPLARSIEAELAEFLERADDRTVRDDDRLEEAIRKITRQVAMEEIGKKPEVTVIISRLAAE</sequence>
<dbReference type="InterPro" id="IPR036866">
    <property type="entry name" value="RibonucZ/Hydroxyglut_hydro"/>
</dbReference>
<dbReference type="KEGG" id="pye:A6J80_15555"/>
<evidence type="ECO:0000256" key="2">
    <source>
        <dbReference type="ARBA" id="ARBA00022723"/>
    </source>
</evidence>
<reference evidence="11" key="4">
    <citation type="submission" date="2018-07" db="EMBL/GenBank/DDBJ databases">
        <title>Genome Structure of the Opportunistic Pathogen Paracoccus yeei (Alphaproteobacteria) and Identification of Putative Virulence Factors.</title>
        <authorList>
            <person name="Lasek R."/>
            <person name="Szuplewska M."/>
            <person name="Mitura M."/>
            <person name="Decewicz P."/>
            <person name="Chmielowska C."/>
            <person name="Pawlot A."/>
            <person name="Sentkowska D."/>
            <person name="Czarnecki J."/>
            <person name="Bartosik D."/>
        </authorList>
    </citation>
    <scope>NUCLEOTIDE SEQUENCE [LARGE SCALE GENOMIC DNA]</scope>
    <source>
        <strain evidence="11">CCUG 32053</strain>
    </source>
</reference>
<evidence type="ECO:0000256" key="5">
    <source>
        <dbReference type="ARBA" id="ARBA00022839"/>
    </source>
</evidence>
<dbReference type="PANTHER" id="PTHR43694:SF1">
    <property type="entry name" value="RIBONUCLEASE J"/>
    <property type="match status" value="1"/>
</dbReference>